<proteinExistence type="predicted"/>
<dbReference type="GeneID" id="109108853"/>
<evidence type="ECO:0000313" key="1">
    <source>
        <dbReference type="RefSeq" id="XP_042578366.1"/>
    </source>
</evidence>
<dbReference type="OrthoDB" id="10614693at2759"/>
<sequence>MKRSYPSGAEKRKKQEESKKFLAKLPKLTNFFVMPGPADNDNNANTITTVSIAASVEELPVAAGADSASPGCSSDIAANVTCTAILQDEEDPSTAAAVTQDRSPKTTCSSKQIHIEDTIRTTKIQLQMSIHHCCVKTAEEK</sequence>
<reference evidence="1" key="1">
    <citation type="submission" date="2025-08" db="UniProtKB">
        <authorList>
            <consortium name="RefSeq"/>
        </authorList>
    </citation>
    <scope>IDENTIFICATION</scope>
    <source>
        <tissue evidence="1">Muscle</tissue>
    </source>
</reference>
<accession>A0A9Q9W8M8</accession>
<organism evidence="1">
    <name type="scientific">Cyprinus carpio</name>
    <name type="common">Common carp</name>
    <dbReference type="NCBI Taxonomy" id="7962"/>
    <lineage>
        <taxon>Eukaryota</taxon>
        <taxon>Metazoa</taxon>
        <taxon>Chordata</taxon>
        <taxon>Craniata</taxon>
        <taxon>Vertebrata</taxon>
        <taxon>Euteleostomi</taxon>
        <taxon>Actinopterygii</taxon>
        <taxon>Neopterygii</taxon>
        <taxon>Teleostei</taxon>
        <taxon>Ostariophysi</taxon>
        <taxon>Cypriniformes</taxon>
        <taxon>Cyprinidae</taxon>
        <taxon>Cyprininae</taxon>
        <taxon>Cyprinus</taxon>
    </lineage>
</organism>
<dbReference type="RefSeq" id="XP_042578366.1">
    <property type="nucleotide sequence ID" value="XM_042722432.1"/>
</dbReference>
<protein>
    <submittedName>
        <fullName evidence="1">Uncharacterized protein LOC109108853</fullName>
    </submittedName>
</protein>
<dbReference type="AlphaFoldDB" id="A0A9Q9W8M8"/>
<gene>
    <name evidence="1" type="primary">LOC109108853</name>
</gene>
<name>A0A9Q9W8M8_CYPCA</name>
<dbReference type="KEGG" id="ccar:109108853"/>
<dbReference type="Proteomes" id="UP001155660">
    <property type="component" value="Chromosome B4"/>
</dbReference>